<reference evidence="2 3" key="1">
    <citation type="submission" date="2019-06" db="EMBL/GenBank/DDBJ databases">
        <title>WGS assembly of Gossypium darwinii.</title>
        <authorList>
            <person name="Chen Z.J."/>
            <person name="Sreedasyam A."/>
            <person name="Ando A."/>
            <person name="Song Q."/>
            <person name="De L."/>
            <person name="Hulse-Kemp A."/>
            <person name="Ding M."/>
            <person name="Ye W."/>
            <person name="Kirkbride R."/>
            <person name="Jenkins J."/>
            <person name="Plott C."/>
            <person name="Lovell J."/>
            <person name="Lin Y.-M."/>
            <person name="Vaughn R."/>
            <person name="Liu B."/>
            <person name="Li W."/>
            <person name="Simpson S."/>
            <person name="Scheffler B."/>
            <person name="Saski C."/>
            <person name="Grover C."/>
            <person name="Hu G."/>
            <person name="Conover J."/>
            <person name="Carlson J."/>
            <person name="Shu S."/>
            <person name="Boston L."/>
            <person name="Williams M."/>
            <person name="Peterson D."/>
            <person name="Mcgee K."/>
            <person name="Jones D."/>
            <person name="Wendel J."/>
            <person name="Stelly D."/>
            <person name="Grimwood J."/>
            <person name="Schmutz J."/>
        </authorList>
    </citation>
    <scope>NUCLEOTIDE SEQUENCE [LARGE SCALE GENOMIC DNA]</scope>
    <source>
        <strain evidence="2">1808015.09</strain>
    </source>
</reference>
<dbReference type="AlphaFoldDB" id="A0A5D2AMQ8"/>
<name>A0A5D2AMQ8_GOSDA</name>
<evidence type="ECO:0000259" key="1">
    <source>
        <dbReference type="Pfam" id="PF14111"/>
    </source>
</evidence>
<dbReference type="Pfam" id="PF14111">
    <property type="entry name" value="DUF4283"/>
    <property type="match status" value="1"/>
</dbReference>
<dbReference type="Proteomes" id="UP000323506">
    <property type="component" value="Chromosome D11"/>
</dbReference>
<gene>
    <name evidence="2" type="ORF">ES288_D11G158800v1</name>
</gene>
<protein>
    <recommendedName>
        <fullName evidence="1">DUF4283 domain-containing protein</fullName>
    </recommendedName>
</protein>
<keyword evidence="3" id="KW-1185">Reference proteome</keyword>
<organism evidence="2 3">
    <name type="scientific">Gossypium darwinii</name>
    <name type="common">Darwin's cotton</name>
    <name type="synonym">Gossypium barbadense var. darwinii</name>
    <dbReference type="NCBI Taxonomy" id="34276"/>
    <lineage>
        <taxon>Eukaryota</taxon>
        <taxon>Viridiplantae</taxon>
        <taxon>Streptophyta</taxon>
        <taxon>Embryophyta</taxon>
        <taxon>Tracheophyta</taxon>
        <taxon>Spermatophyta</taxon>
        <taxon>Magnoliopsida</taxon>
        <taxon>eudicotyledons</taxon>
        <taxon>Gunneridae</taxon>
        <taxon>Pentapetalae</taxon>
        <taxon>rosids</taxon>
        <taxon>malvids</taxon>
        <taxon>Malvales</taxon>
        <taxon>Malvaceae</taxon>
        <taxon>Malvoideae</taxon>
        <taxon>Gossypium</taxon>
    </lineage>
</organism>
<sequence length="96" mass="11304">MWLLKMLVNRVWNLHCHVLVFSRNDTFFVLRFNNIFDLHFVHKEGSWVLDGSLLMTAKWNPNISPSLDLLSFLLLALMSQAFDTTTFKMYKLKGLI</sequence>
<evidence type="ECO:0000313" key="2">
    <source>
        <dbReference type="EMBL" id="TYG45245.1"/>
    </source>
</evidence>
<dbReference type="EMBL" id="CM017711">
    <property type="protein sequence ID" value="TYG45245.1"/>
    <property type="molecule type" value="Genomic_DNA"/>
</dbReference>
<accession>A0A5D2AMQ8</accession>
<dbReference type="InterPro" id="IPR025558">
    <property type="entry name" value="DUF4283"/>
</dbReference>
<evidence type="ECO:0000313" key="3">
    <source>
        <dbReference type="Proteomes" id="UP000323506"/>
    </source>
</evidence>
<proteinExistence type="predicted"/>
<feature type="domain" description="DUF4283" evidence="1">
    <location>
        <begin position="7"/>
        <end position="66"/>
    </location>
</feature>